<evidence type="ECO:0000313" key="1">
    <source>
        <dbReference type="EMBL" id="TGX84094.1"/>
    </source>
</evidence>
<organism evidence="1 2">
    <name type="scientific">Palleniella muris</name>
    <dbReference type="NCBI Taxonomy" id="3038145"/>
    <lineage>
        <taxon>Bacteria</taxon>
        <taxon>Pseudomonadati</taxon>
        <taxon>Bacteroidota</taxon>
        <taxon>Bacteroidia</taxon>
        <taxon>Bacteroidales</taxon>
        <taxon>Prevotellaceae</taxon>
        <taxon>Palleniella</taxon>
    </lineage>
</organism>
<dbReference type="EMBL" id="SRZC01000001">
    <property type="protein sequence ID" value="TGX84094.1"/>
    <property type="molecule type" value="Genomic_DNA"/>
</dbReference>
<reference evidence="1" key="1">
    <citation type="submission" date="2019-04" db="EMBL/GenBank/DDBJ databases">
        <title>Microbes associate with the intestines of laboratory mice.</title>
        <authorList>
            <person name="Navarre W."/>
            <person name="Wong E."/>
            <person name="Huang K."/>
            <person name="Tropini C."/>
            <person name="Ng K."/>
            <person name="Yu B."/>
        </authorList>
    </citation>
    <scope>NUCLEOTIDE SEQUENCE</scope>
    <source>
        <strain evidence="1">NM73_A23</strain>
    </source>
</reference>
<gene>
    <name evidence="1" type="ORF">E5358_00190</name>
</gene>
<dbReference type="EC" id="2.4.2.9" evidence="1"/>
<proteinExistence type="predicted"/>
<keyword evidence="1" id="KW-0808">Transferase</keyword>
<dbReference type="Proteomes" id="UP000308886">
    <property type="component" value="Unassembled WGS sequence"/>
</dbReference>
<sequence>MKVVDFSKQRTVINKYVSELRDVNVQKDRLRFRQNVVRIGHAMAYEVSKSLEYKDITVQTPLAEAVASVLAEEIVIGTVFRAGLPLHQGFLDVFDEAGNAFVSAYRYYKDKEGTDVGIKIEYIATPDLEGKTLILVDPMLATGGSMELAYEAFCTKGTPKKLIMACVIAAKGGVDYLKKFFPSNDITLYCGAIDPELNSHKYIVPGLGDAGDLMYGDKL</sequence>
<name>A0AC61QU92_9BACT</name>
<keyword evidence="2" id="KW-1185">Reference proteome</keyword>
<protein>
    <submittedName>
        <fullName evidence="1">Uracil phosphoribosyltransferase</fullName>
        <ecNumber evidence="1">2.4.2.9</ecNumber>
    </submittedName>
</protein>
<comment type="caution">
    <text evidence="1">The sequence shown here is derived from an EMBL/GenBank/DDBJ whole genome shotgun (WGS) entry which is preliminary data.</text>
</comment>
<accession>A0AC61QU92</accession>
<keyword evidence="1" id="KW-0328">Glycosyltransferase</keyword>
<evidence type="ECO:0000313" key="2">
    <source>
        <dbReference type="Proteomes" id="UP000308886"/>
    </source>
</evidence>